<comment type="caution">
    <text evidence="2">The sequence shown here is derived from an EMBL/GenBank/DDBJ whole genome shotgun (WGS) entry which is preliminary data.</text>
</comment>
<organism evidence="2 3">
    <name type="scientific">Ceratodon purpureus</name>
    <name type="common">Fire moss</name>
    <name type="synonym">Dicranum purpureum</name>
    <dbReference type="NCBI Taxonomy" id="3225"/>
    <lineage>
        <taxon>Eukaryota</taxon>
        <taxon>Viridiplantae</taxon>
        <taxon>Streptophyta</taxon>
        <taxon>Embryophyta</taxon>
        <taxon>Bryophyta</taxon>
        <taxon>Bryophytina</taxon>
        <taxon>Bryopsida</taxon>
        <taxon>Dicranidae</taxon>
        <taxon>Pseudoditrichales</taxon>
        <taxon>Ditrichaceae</taxon>
        <taxon>Ceratodon</taxon>
    </lineage>
</organism>
<keyword evidence="3" id="KW-1185">Reference proteome</keyword>
<reference evidence="2" key="1">
    <citation type="submission" date="2020-06" db="EMBL/GenBank/DDBJ databases">
        <title>WGS assembly of Ceratodon purpureus strain R40.</title>
        <authorList>
            <person name="Carey S.B."/>
            <person name="Jenkins J."/>
            <person name="Shu S."/>
            <person name="Lovell J.T."/>
            <person name="Sreedasyam A."/>
            <person name="Maumus F."/>
            <person name="Tiley G.P."/>
            <person name="Fernandez-Pozo N."/>
            <person name="Barry K."/>
            <person name="Chen C."/>
            <person name="Wang M."/>
            <person name="Lipzen A."/>
            <person name="Daum C."/>
            <person name="Saski C.A."/>
            <person name="Payton A.C."/>
            <person name="Mcbreen J.C."/>
            <person name="Conrad R.E."/>
            <person name="Kollar L.M."/>
            <person name="Olsson S."/>
            <person name="Huttunen S."/>
            <person name="Landis J.B."/>
            <person name="Wickett N.J."/>
            <person name="Johnson M.G."/>
            <person name="Rensing S.A."/>
            <person name="Grimwood J."/>
            <person name="Schmutz J."/>
            <person name="Mcdaniel S.F."/>
        </authorList>
    </citation>
    <scope>NUCLEOTIDE SEQUENCE</scope>
    <source>
        <strain evidence="2">R40</strain>
    </source>
</reference>
<feature type="compositionally biased region" description="Polar residues" evidence="1">
    <location>
        <begin position="28"/>
        <end position="50"/>
    </location>
</feature>
<evidence type="ECO:0000313" key="2">
    <source>
        <dbReference type="EMBL" id="KAG0577755.1"/>
    </source>
</evidence>
<dbReference type="AlphaFoldDB" id="A0A8T0I4A3"/>
<dbReference type="Proteomes" id="UP000822688">
    <property type="component" value="Chromosome 5"/>
</dbReference>
<name>A0A8T0I4A3_CERPU</name>
<evidence type="ECO:0000256" key="1">
    <source>
        <dbReference type="SAM" id="MobiDB-lite"/>
    </source>
</evidence>
<gene>
    <name evidence="2" type="ORF">KC19_5G178800</name>
</gene>
<accession>A0A8T0I4A3</accession>
<feature type="region of interest" description="Disordered" evidence="1">
    <location>
        <begin position="28"/>
        <end position="54"/>
    </location>
</feature>
<protein>
    <submittedName>
        <fullName evidence="2">Uncharacterized protein</fullName>
    </submittedName>
</protein>
<sequence length="66" mass="7310">MVGSCPWGTRWVGSHTLEILRREGMSMAASSTEKPPNVGSFSQQESNAGSSEVERILEQKRLVMEE</sequence>
<proteinExistence type="predicted"/>
<dbReference type="EMBL" id="CM026425">
    <property type="protein sequence ID" value="KAG0577755.1"/>
    <property type="molecule type" value="Genomic_DNA"/>
</dbReference>
<evidence type="ECO:0000313" key="3">
    <source>
        <dbReference type="Proteomes" id="UP000822688"/>
    </source>
</evidence>